<evidence type="ECO:0000313" key="2">
    <source>
        <dbReference type="EMBL" id="CAL1697453.1"/>
    </source>
</evidence>
<accession>A0ABP1CRX3</accession>
<gene>
    <name evidence="2" type="ORF">GFSPODELE1_LOCUS1662</name>
</gene>
<feature type="region of interest" description="Disordered" evidence="1">
    <location>
        <begin position="87"/>
        <end position="113"/>
    </location>
</feature>
<proteinExistence type="predicted"/>
<evidence type="ECO:0000256" key="1">
    <source>
        <dbReference type="SAM" id="MobiDB-lite"/>
    </source>
</evidence>
<dbReference type="EMBL" id="OZ037953">
    <property type="protein sequence ID" value="CAL1697453.1"/>
    <property type="molecule type" value="Genomic_DNA"/>
</dbReference>
<keyword evidence="3" id="KW-1185">Reference proteome</keyword>
<reference evidence="3" key="1">
    <citation type="submission" date="2024-04" db="EMBL/GenBank/DDBJ databases">
        <authorList>
            <person name="Shaw F."/>
            <person name="Minotto A."/>
        </authorList>
    </citation>
    <scope>NUCLEOTIDE SEQUENCE [LARGE SCALE GENOMIC DNA]</scope>
</reference>
<evidence type="ECO:0000313" key="3">
    <source>
        <dbReference type="Proteomes" id="UP001497453"/>
    </source>
</evidence>
<name>A0ABP1CRX3_9APHY</name>
<sequence>MTSCLHHQDAAVPTDLYSTAVFLRDQLKKVEDRCISGQERGEQLKQHHAALLEAIKWFKLVEQNEKNVTDELRRELTLVEEEQARGIWPASPAPIPSRRPSTTDSSSSPLVEGPKTSLIEQLGLRLNFDSGSANDHVSENLFLPINNHPFSPTSPFRRTIQDSWKRRFSELLPASRDVSSASPNSDTSQLVTTPRKFGGLADSRMNTTILAPNGYSHPIKPKYVGGIALKKSMPHRSHRKWNKSCMPLLLSKARLTRKRSTALRISAPMLATPILCEGKDFKQPFPDESFESSDCLMQSSSVAVSCKH</sequence>
<protein>
    <submittedName>
        <fullName evidence="2">Uncharacterized protein</fullName>
    </submittedName>
</protein>
<organism evidence="2 3">
    <name type="scientific">Somion occarium</name>
    <dbReference type="NCBI Taxonomy" id="3059160"/>
    <lineage>
        <taxon>Eukaryota</taxon>
        <taxon>Fungi</taxon>
        <taxon>Dikarya</taxon>
        <taxon>Basidiomycota</taxon>
        <taxon>Agaricomycotina</taxon>
        <taxon>Agaricomycetes</taxon>
        <taxon>Polyporales</taxon>
        <taxon>Cerrenaceae</taxon>
        <taxon>Somion</taxon>
    </lineage>
</organism>
<feature type="compositionally biased region" description="Low complexity" evidence="1">
    <location>
        <begin position="98"/>
        <end position="109"/>
    </location>
</feature>
<dbReference type="Proteomes" id="UP001497453">
    <property type="component" value="Chromosome 10"/>
</dbReference>